<accession>A0A812VTT1</accession>
<dbReference type="EMBL" id="CAJNJA010030323">
    <property type="protein sequence ID" value="CAE7641881.1"/>
    <property type="molecule type" value="Genomic_DNA"/>
</dbReference>
<dbReference type="InterPro" id="IPR036910">
    <property type="entry name" value="HMG_box_dom_sf"/>
</dbReference>
<evidence type="ECO:0000313" key="2">
    <source>
        <dbReference type="EMBL" id="CAE7641881.1"/>
    </source>
</evidence>
<feature type="compositionally biased region" description="Acidic residues" evidence="1">
    <location>
        <begin position="795"/>
        <end position="806"/>
    </location>
</feature>
<evidence type="ECO:0000256" key="1">
    <source>
        <dbReference type="SAM" id="MobiDB-lite"/>
    </source>
</evidence>
<dbReference type="Proteomes" id="UP000601435">
    <property type="component" value="Unassembled WGS sequence"/>
</dbReference>
<evidence type="ECO:0000313" key="3">
    <source>
        <dbReference type="Proteomes" id="UP000601435"/>
    </source>
</evidence>
<feature type="region of interest" description="Disordered" evidence="1">
    <location>
        <begin position="722"/>
        <end position="808"/>
    </location>
</feature>
<proteinExistence type="predicted"/>
<comment type="caution">
    <text evidence="2">The sequence shown here is derived from an EMBL/GenBank/DDBJ whole genome shotgun (WGS) entry which is preliminary data.</text>
</comment>
<sequence>MVHPVSSAVGDADRIVEAVNAWAEAFQSGSASADAAELGRTVEDLLEQDTSYAEQNAKRLRLVCDTLGTGDFENKVKIVDFLLGPLDAIINKMLRRTTVLKQLRFNETRNGETLQELKDYSRLVFLSWTSGTLGRETIRSFLSNLQSLDLATFCHDSDDVSMSWTCFELTLFAMSDVWRRCCHAVSSFPWILFDLSSCSESDFCTKWTAFRATMQRCPECVDAGFSAPLLRALDVAALDGRDRQERVKDVQQLLLDIATFTPLATDTVENLHGQNQSRLFVWRGRARGSPAAAEISVLSALASEHLHLKTLIMPATMPSSFRIAQMQRNIGRKRKAADTVLPHAKTRLAAATCVEPRRLSGWNVFLREGMQQFSSTELSQEEYSAQSSALGRKWRLLDQEVREKYTIKANYEQTCRDELQTRALAAGSGWQKSSTGSDVPVGDVQSADSLSTSQLEKVAGEHFCKKISAKRLVLNDEEHTADPRWATYGLSLQDRHGALRRDLIDLCTPQPTVDAAVHNCMHANLEEPEDGSFANDKGIPSSTCHKLFGYCQLEKFHNFSARFAKLLAKETVQRKLPAGSLLRLQPMRGGSALAIPDDQAFFLGVLCQKPLTQVLVKAWPVTSEGGAVSFAVTSGSGRDMDGVLLLPQFHTSFEIFRNLAVLCDGAVDGITVEIIPCSFEHPLNQWQSMQQLKVVVSSQPPSTFTLHATREEATTSAAQVQLPFGLKFPKKKRAKAKPKARTKKPGPARARGRGRGRRRRTGESVSSKSSKLESSSAASAKPDNDGSDSRSGSDDGADGAGEEDEAVGTLMMPTDDARNEERELALAAGDFEETQQKKAVLADAHRTGGSYFSKEIGFDEGSLAPTGRSKCLHCSGPICKGAPRFSYFWHERRPSRYVHDTCVRRFVQDDVAKEEQAIVAMRQIVRSTPVPEVKSAAERVLSALLPEASASST</sequence>
<protein>
    <submittedName>
        <fullName evidence="2">Uncharacterized protein</fullName>
    </submittedName>
</protein>
<gene>
    <name evidence="2" type="ORF">SNEC2469_LOCUS18132</name>
</gene>
<reference evidence="2" key="1">
    <citation type="submission" date="2021-02" db="EMBL/GenBank/DDBJ databases">
        <authorList>
            <person name="Dougan E. K."/>
            <person name="Rhodes N."/>
            <person name="Thang M."/>
            <person name="Chan C."/>
        </authorList>
    </citation>
    <scope>NUCLEOTIDE SEQUENCE</scope>
</reference>
<feature type="compositionally biased region" description="Basic residues" evidence="1">
    <location>
        <begin position="728"/>
        <end position="760"/>
    </location>
</feature>
<keyword evidence="3" id="KW-1185">Reference proteome</keyword>
<feature type="compositionally biased region" description="Basic and acidic residues" evidence="1">
    <location>
        <begin position="782"/>
        <end position="793"/>
    </location>
</feature>
<dbReference type="AlphaFoldDB" id="A0A812VTT1"/>
<name>A0A812VTT1_9DINO</name>
<organism evidence="2 3">
    <name type="scientific">Symbiodinium necroappetens</name>
    <dbReference type="NCBI Taxonomy" id="1628268"/>
    <lineage>
        <taxon>Eukaryota</taxon>
        <taxon>Sar</taxon>
        <taxon>Alveolata</taxon>
        <taxon>Dinophyceae</taxon>
        <taxon>Suessiales</taxon>
        <taxon>Symbiodiniaceae</taxon>
        <taxon>Symbiodinium</taxon>
    </lineage>
</organism>
<feature type="compositionally biased region" description="Low complexity" evidence="1">
    <location>
        <begin position="764"/>
        <end position="781"/>
    </location>
</feature>
<dbReference type="OrthoDB" id="422469at2759"/>
<dbReference type="SUPFAM" id="SSF47095">
    <property type="entry name" value="HMG-box"/>
    <property type="match status" value="1"/>
</dbReference>